<organism evidence="2">
    <name type="scientific">Homo sapiens</name>
    <name type="common">Human</name>
    <dbReference type="NCBI Taxonomy" id="9606"/>
    <lineage>
        <taxon>Eukaryota</taxon>
        <taxon>Metazoa</taxon>
        <taxon>Chordata</taxon>
        <taxon>Craniata</taxon>
        <taxon>Vertebrata</taxon>
        <taxon>Euteleostomi</taxon>
        <taxon>Mammalia</taxon>
        <taxon>Eutheria</taxon>
        <taxon>Euarchontoglires</taxon>
        <taxon>Primates</taxon>
        <taxon>Haplorrhini</taxon>
        <taxon>Catarrhini</taxon>
        <taxon>Hominidae</taxon>
        <taxon>Homo</taxon>
    </lineage>
</organism>
<sequence length="50" mass="6068">MRRQHQSILRERSQREIRRVSLLNALLRSHTLCFVSCVNLSYWKFCSVFV</sequence>
<evidence type="ECO:0000256" key="1">
    <source>
        <dbReference type="SAM" id="Phobius"/>
    </source>
</evidence>
<accession>L0R6Q4</accession>
<name>L0R6Q4_HUMAN</name>
<reference evidence="2" key="1">
    <citation type="submission" date="2012-10" db="EMBL/GenBank/DDBJ databases">
        <title>Direct identification of alternative open reading frame translation products in human.</title>
        <authorList>
            <person name="Vanderperre B."/>
            <person name="Lucier J.-F."/>
            <person name="Motard J."/>
            <person name="Tremblay G."/>
            <person name="Vanderperre S."/>
            <person name="Wisztorski M."/>
            <person name="Salzet M."/>
            <person name="Boisvert F.-M."/>
            <person name="Roucou X."/>
        </authorList>
    </citation>
    <scope>NUCLEOTIDE SEQUENCE</scope>
</reference>
<protein>
    <submittedName>
        <fullName evidence="2">Alternative protein SMYD3</fullName>
    </submittedName>
</protein>
<evidence type="ECO:0000313" key="2">
    <source>
        <dbReference type="EMBL" id="CCO13822.1"/>
    </source>
</evidence>
<dbReference type="AlphaFoldDB" id="L0R6Q4"/>
<proteinExistence type="predicted"/>
<keyword evidence="1" id="KW-0812">Transmembrane</keyword>
<feature type="transmembrane region" description="Helical" evidence="1">
    <location>
        <begin position="21"/>
        <end position="43"/>
    </location>
</feature>
<gene>
    <name evidence="2" type="primary">SMYD3</name>
</gene>
<dbReference type="OrthoDB" id="265717at2759"/>
<keyword evidence="1" id="KW-0472">Membrane</keyword>
<keyword evidence="1" id="KW-1133">Transmembrane helix</keyword>
<dbReference type="ChiTaRS" id="SMYD3">
    <property type="organism name" value="human"/>
</dbReference>
<dbReference type="EMBL" id="HF548111">
    <property type="protein sequence ID" value="CCO13822.1"/>
    <property type="molecule type" value="Genomic_DNA"/>
</dbReference>